<sequence>MFIEEQSCPEPPKHSSGALGEKWPWACISRRSRGWVDRQKVTQKVREDKQFYFFKASFLAEIQWQMWAQNSCGQCVCVCDFAHSVALRKCQSCAAGTLARAGAAPRTASCPCHTGHGARGAYRGLSPRSFRFFLSRLGRSIFYVVRAEGTRALPPRRWWLTPP</sequence>
<evidence type="ECO:0000313" key="1">
    <source>
        <dbReference type="EMBL" id="KAF6119843.1"/>
    </source>
</evidence>
<dbReference type="AlphaFoldDB" id="A0A834AY54"/>
<dbReference type="Proteomes" id="UP000664940">
    <property type="component" value="Unassembled WGS sequence"/>
</dbReference>
<name>A0A834AY54_9CHIR</name>
<organism evidence="1 2">
    <name type="scientific">Phyllostomus discolor</name>
    <name type="common">pale spear-nosed bat</name>
    <dbReference type="NCBI Taxonomy" id="89673"/>
    <lineage>
        <taxon>Eukaryota</taxon>
        <taxon>Metazoa</taxon>
        <taxon>Chordata</taxon>
        <taxon>Craniata</taxon>
        <taxon>Vertebrata</taxon>
        <taxon>Euteleostomi</taxon>
        <taxon>Mammalia</taxon>
        <taxon>Eutheria</taxon>
        <taxon>Laurasiatheria</taxon>
        <taxon>Chiroptera</taxon>
        <taxon>Yangochiroptera</taxon>
        <taxon>Phyllostomidae</taxon>
        <taxon>Phyllostominae</taxon>
        <taxon>Phyllostomus</taxon>
    </lineage>
</organism>
<evidence type="ECO:0000313" key="2">
    <source>
        <dbReference type="Proteomes" id="UP000664940"/>
    </source>
</evidence>
<gene>
    <name evidence="1" type="ORF">HJG60_010229</name>
</gene>
<proteinExistence type="predicted"/>
<dbReference type="EMBL" id="JABVXQ010000003">
    <property type="protein sequence ID" value="KAF6119843.1"/>
    <property type="molecule type" value="Genomic_DNA"/>
</dbReference>
<protein>
    <submittedName>
        <fullName evidence="1">Uncharacterized protein</fullName>
    </submittedName>
</protein>
<comment type="caution">
    <text evidence="1">The sequence shown here is derived from an EMBL/GenBank/DDBJ whole genome shotgun (WGS) entry which is preliminary data.</text>
</comment>
<reference evidence="1 2" key="1">
    <citation type="journal article" date="2020" name="Nature">
        <title>Six reference-quality genomes reveal evolution of bat adaptations.</title>
        <authorList>
            <person name="Jebb D."/>
            <person name="Huang Z."/>
            <person name="Pippel M."/>
            <person name="Hughes G.M."/>
            <person name="Lavrichenko K."/>
            <person name="Devanna P."/>
            <person name="Winkler S."/>
            <person name="Jermiin L.S."/>
            <person name="Skirmuntt E.C."/>
            <person name="Katzourakis A."/>
            <person name="Burkitt-Gray L."/>
            <person name="Ray D.A."/>
            <person name="Sullivan K.A.M."/>
            <person name="Roscito J.G."/>
            <person name="Kirilenko B.M."/>
            <person name="Davalos L.M."/>
            <person name="Corthals A.P."/>
            <person name="Power M.L."/>
            <person name="Jones G."/>
            <person name="Ransome R.D."/>
            <person name="Dechmann D.K.N."/>
            <person name="Locatelli A.G."/>
            <person name="Puechmaille S.J."/>
            <person name="Fedrigo O."/>
            <person name="Jarvis E.D."/>
            <person name="Hiller M."/>
            <person name="Vernes S.C."/>
            <person name="Myers E.W."/>
            <person name="Teeling E.C."/>
        </authorList>
    </citation>
    <scope>NUCLEOTIDE SEQUENCE [LARGE SCALE GENOMIC DNA]</scope>
    <source>
        <strain evidence="1">Bat1K_MPI-CBG_1</strain>
    </source>
</reference>
<accession>A0A834AY54</accession>